<keyword evidence="5" id="KW-1185">Reference proteome</keyword>
<reference evidence="4 5" key="1">
    <citation type="submission" date="2015-09" db="EMBL/GenBank/DDBJ databases">
        <title>Host preference determinants of Valsa canker pathogens revealed by comparative genomics.</title>
        <authorList>
            <person name="Yin Z."/>
            <person name="Huang L."/>
        </authorList>
    </citation>
    <scope>NUCLEOTIDE SEQUENCE [LARGE SCALE GENOMIC DNA]</scope>
    <source>
        <strain evidence="4 5">SXYLt</strain>
    </source>
</reference>
<dbReference type="GO" id="GO:0044550">
    <property type="term" value="P:secondary metabolite biosynthetic process"/>
    <property type="evidence" value="ECO:0007669"/>
    <property type="project" value="TreeGrafter"/>
</dbReference>
<protein>
    <recommendedName>
        <fullName evidence="3">Polyketide synthase-like phosphopantetheine-binding domain-containing protein</fullName>
    </recommendedName>
</protein>
<accession>A0A423XJL3</accession>
<dbReference type="SUPFAM" id="SSF47336">
    <property type="entry name" value="ACP-like"/>
    <property type="match status" value="1"/>
</dbReference>
<dbReference type="InterPro" id="IPR036736">
    <property type="entry name" value="ACP-like_sf"/>
</dbReference>
<dbReference type="STRING" id="1230097.A0A423XJL3"/>
<dbReference type="GO" id="GO:0006633">
    <property type="term" value="P:fatty acid biosynthetic process"/>
    <property type="evidence" value="ECO:0007669"/>
    <property type="project" value="TreeGrafter"/>
</dbReference>
<dbReference type="InParanoid" id="A0A423XJL3"/>
<dbReference type="OrthoDB" id="4772647at2759"/>
<feature type="domain" description="Polyketide synthase-like phosphopantetheine-binding" evidence="3">
    <location>
        <begin position="168"/>
        <end position="238"/>
    </location>
</feature>
<evidence type="ECO:0000313" key="5">
    <source>
        <dbReference type="Proteomes" id="UP000285146"/>
    </source>
</evidence>
<comment type="caution">
    <text evidence="4">The sequence shown here is derived from an EMBL/GenBank/DDBJ whole genome shotgun (WGS) entry which is preliminary data.</text>
</comment>
<keyword evidence="1" id="KW-0596">Phosphopantetheine</keyword>
<organism evidence="4 5">
    <name type="scientific">Cytospora leucostoma</name>
    <dbReference type="NCBI Taxonomy" id="1230097"/>
    <lineage>
        <taxon>Eukaryota</taxon>
        <taxon>Fungi</taxon>
        <taxon>Dikarya</taxon>
        <taxon>Ascomycota</taxon>
        <taxon>Pezizomycotina</taxon>
        <taxon>Sordariomycetes</taxon>
        <taxon>Sordariomycetidae</taxon>
        <taxon>Diaporthales</taxon>
        <taxon>Cytosporaceae</taxon>
        <taxon>Cytospora</taxon>
    </lineage>
</organism>
<dbReference type="Proteomes" id="UP000285146">
    <property type="component" value="Unassembled WGS sequence"/>
</dbReference>
<evidence type="ECO:0000256" key="1">
    <source>
        <dbReference type="ARBA" id="ARBA00022450"/>
    </source>
</evidence>
<keyword evidence="2" id="KW-0597">Phosphoprotein</keyword>
<evidence type="ECO:0000256" key="2">
    <source>
        <dbReference type="ARBA" id="ARBA00022553"/>
    </source>
</evidence>
<dbReference type="AlphaFoldDB" id="A0A423XJL3"/>
<dbReference type="EMBL" id="LKEB01000004">
    <property type="protein sequence ID" value="ROW16630.1"/>
    <property type="molecule type" value="Genomic_DNA"/>
</dbReference>
<dbReference type="PANTHER" id="PTHR43775">
    <property type="entry name" value="FATTY ACID SYNTHASE"/>
    <property type="match status" value="1"/>
</dbReference>
<gene>
    <name evidence="4" type="ORF">VPNG_01480</name>
</gene>
<dbReference type="InterPro" id="IPR013968">
    <property type="entry name" value="PKS_KR"/>
</dbReference>
<name>A0A423XJL3_9PEZI</name>
<dbReference type="PANTHER" id="PTHR43775:SF37">
    <property type="entry name" value="SI:DKEY-61P9.11"/>
    <property type="match status" value="1"/>
</dbReference>
<sequence>MVENGKRDIVDPNTLAIEPFNYECSFRAVDFSYIPYINETVIEGLLDELCVLIDAGHISPIHMHAITTFGFDDVIAALSYNKSANYAAANSFLDAFASYRRSLGLNAITFDLNLLEDVGYLAEQDTSLEVRTEEGSRREADEADHAIKQFRLLHISGADTVKLNTSCLEMVAAQFGRILRLETEPEPGPSLVAYGLDFLAAVEFRNWMRMKLEIELTTLDITSAPSLIAPCEKLVEKLQGLV</sequence>
<dbReference type="GO" id="GO:0004312">
    <property type="term" value="F:fatty acid synthase activity"/>
    <property type="evidence" value="ECO:0007669"/>
    <property type="project" value="TreeGrafter"/>
</dbReference>
<dbReference type="GO" id="GO:0031177">
    <property type="term" value="F:phosphopantetheine binding"/>
    <property type="evidence" value="ECO:0007669"/>
    <property type="project" value="InterPro"/>
</dbReference>
<evidence type="ECO:0000259" key="3">
    <source>
        <dbReference type="SMART" id="SM00823"/>
    </source>
</evidence>
<dbReference type="SMART" id="SM00823">
    <property type="entry name" value="PKS_PP"/>
    <property type="match status" value="1"/>
</dbReference>
<dbReference type="InterPro" id="IPR020806">
    <property type="entry name" value="PKS_PP-bd"/>
</dbReference>
<dbReference type="InterPro" id="IPR050091">
    <property type="entry name" value="PKS_NRPS_Biosynth_Enz"/>
</dbReference>
<dbReference type="Pfam" id="PF08659">
    <property type="entry name" value="KR"/>
    <property type="match status" value="1"/>
</dbReference>
<evidence type="ECO:0000313" key="4">
    <source>
        <dbReference type="EMBL" id="ROW16630.1"/>
    </source>
</evidence>
<proteinExistence type="predicted"/>
<dbReference type="Gene3D" id="3.40.50.720">
    <property type="entry name" value="NAD(P)-binding Rossmann-like Domain"/>
    <property type="match status" value="1"/>
</dbReference>